<dbReference type="GeneID" id="81458090"/>
<feature type="region of interest" description="Disordered" evidence="1">
    <location>
        <begin position="103"/>
        <end position="155"/>
    </location>
</feature>
<dbReference type="PANTHER" id="PTHR47843">
    <property type="entry name" value="BTB DOMAIN-CONTAINING PROTEIN-RELATED"/>
    <property type="match status" value="1"/>
</dbReference>
<feature type="region of interest" description="Disordered" evidence="1">
    <location>
        <begin position="1"/>
        <end position="30"/>
    </location>
</feature>
<feature type="compositionally biased region" description="Basic and acidic residues" evidence="1">
    <location>
        <begin position="116"/>
        <end position="126"/>
    </location>
</feature>
<sequence length="308" mass="34610">MSNELGKDSRPIINGLEPGIPVPEAQKKKYQESLEKSPILVEKVLEFLYTGDYTFERRETKSVDRQTDDQEMPELDLEPLGDTIDFIPEERLVDEPVKAIEDASNETDAPATETEAIDKTPATKENVEDELVDGSPIEESPSPMDEAPGQDPIEQGDAGELAVNILTDCHSSYFHMRMYGEGGYFKISDLRTKAKANFCASFMNCPEGESFAKIIEKIYSTQGNYWRLKTPAIDMIMDSLPNLWKETTPVIDKKLLNSVPDFGYDLWQATVKKYAAPASTPSSVASEEDIHVSEHPWRRSLRNLLILV</sequence>
<dbReference type="EMBL" id="JAPZBT010000001">
    <property type="protein sequence ID" value="KAJ5383266.1"/>
    <property type="molecule type" value="Genomic_DNA"/>
</dbReference>
<dbReference type="OrthoDB" id="6359816at2759"/>
<accession>A0A9W9SRC3</accession>
<dbReference type="AlphaFoldDB" id="A0A9W9SRC3"/>
<evidence type="ECO:0008006" key="4">
    <source>
        <dbReference type="Google" id="ProtNLM"/>
    </source>
</evidence>
<evidence type="ECO:0000313" key="3">
    <source>
        <dbReference type="Proteomes" id="UP001147752"/>
    </source>
</evidence>
<proteinExistence type="predicted"/>
<gene>
    <name evidence="2" type="ORF">N7517_001177</name>
</gene>
<keyword evidence="3" id="KW-1185">Reference proteome</keyword>
<dbReference type="Proteomes" id="UP001147752">
    <property type="component" value="Unassembled WGS sequence"/>
</dbReference>
<evidence type="ECO:0000313" key="2">
    <source>
        <dbReference type="EMBL" id="KAJ5383266.1"/>
    </source>
</evidence>
<dbReference type="PANTHER" id="PTHR47843:SF5">
    <property type="entry name" value="BTB_POZ DOMAIN PROTEIN"/>
    <property type="match status" value="1"/>
</dbReference>
<dbReference type="RefSeq" id="XP_056583042.1">
    <property type="nucleotide sequence ID" value="XM_056718907.1"/>
</dbReference>
<protein>
    <recommendedName>
        <fullName evidence="4">BTB domain-containing protein</fullName>
    </recommendedName>
</protein>
<reference evidence="2" key="1">
    <citation type="submission" date="2022-12" db="EMBL/GenBank/DDBJ databases">
        <authorList>
            <person name="Petersen C."/>
        </authorList>
    </citation>
    <scope>NUCLEOTIDE SEQUENCE</scope>
    <source>
        <strain evidence="2">IBT 3081</strain>
    </source>
</reference>
<comment type="caution">
    <text evidence="2">The sequence shown here is derived from an EMBL/GenBank/DDBJ whole genome shotgun (WGS) entry which is preliminary data.</text>
</comment>
<organism evidence="2 3">
    <name type="scientific">Penicillium concentricum</name>
    <dbReference type="NCBI Taxonomy" id="293559"/>
    <lineage>
        <taxon>Eukaryota</taxon>
        <taxon>Fungi</taxon>
        <taxon>Dikarya</taxon>
        <taxon>Ascomycota</taxon>
        <taxon>Pezizomycotina</taxon>
        <taxon>Eurotiomycetes</taxon>
        <taxon>Eurotiomycetidae</taxon>
        <taxon>Eurotiales</taxon>
        <taxon>Aspergillaceae</taxon>
        <taxon>Penicillium</taxon>
    </lineage>
</organism>
<name>A0A9W9SRC3_9EURO</name>
<feature type="compositionally biased region" description="Basic and acidic residues" evidence="1">
    <location>
        <begin position="1"/>
        <end position="10"/>
    </location>
</feature>
<evidence type="ECO:0000256" key="1">
    <source>
        <dbReference type="SAM" id="MobiDB-lite"/>
    </source>
</evidence>
<reference evidence="2" key="2">
    <citation type="journal article" date="2023" name="IMA Fungus">
        <title>Comparative genomic study of the Penicillium genus elucidates a diverse pangenome and 15 lateral gene transfer events.</title>
        <authorList>
            <person name="Petersen C."/>
            <person name="Sorensen T."/>
            <person name="Nielsen M.R."/>
            <person name="Sondergaard T.E."/>
            <person name="Sorensen J.L."/>
            <person name="Fitzpatrick D.A."/>
            <person name="Frisvad J.C."/>
            <person name="Nielsen K.L."/>
        </authorList>
    </citation>
    <scope>NUCLEOTIDE SEQUENCE</scope>
    <source>
        <strain evidence="2">IBT 3081</strain>
    </source>
</reference>